<keyword evidence="2" id="KW-1185">Reference proteome</keyword>
<accession>A0A8X7BWL1</accession>
<protein>
    <submittedName>
        <fullName evidence="1">Uncharacterized protein</fullName>
    </submittedName>
</protein>
<evidence type="ECO:0000313" key="1">
    <source>
        <dbReference type="EMBL" id="GFY45317.1"/>
    </source>
</evidence>
<gene>
    <name evidence="1" type="ORF">TNIN_162051</name>
</gene>
<evidence type="ECO:0000313" key="2">
    <source>
        <dbReference type="Proteomes" id="UP000886998"/>
    </source>
</evidence>
<comment type="caution">
    <text evidence="1">The sequence shown here is derived from an EMBL/GenBank/DDBJ whole genome shotgun (WGS) entry which is preliminary data.</text>
</comment>
<dbReference type="EMBL" id="BMAV01004767">
    <property type="protein sequence ID" value="GFY45317.1"/>
    <property type="molecule type" value="Genomic_DNA"/>
</dbReference>
<name>A0A8X7BWL1_9ARAC</name>
<dbReference type="Proteomes" id="UP000886998">
    <property type="component" value="Unassembled WGS sequence"/>
</dbReference>
<sequence length="122" mass="13588">MNSEVKYVPLRYRCTVQIGDLLYDNVRPRTTVIKKAKLCKVSHMQINTVCSSDFCPIAGRLGHGQELKLADLLRANKTGLYWCFDHLLISISSNTGSQELTVPNTPPSAIPGEYLTSWGSNM</sequence>
<reference evidence="1" key="1">
    <citation type="submission" date="2020-08" db="EMBL/GenBank/DDBJ databases">
        <title>Multicomponent nature underlies the extraordinary mechanical properties of spider dragline silk.</title>
        <authorList>
            <person name="Kono N."/>
            <person name="Nakamura H."/>
            <person name="Mori M."/>
            <person name="Yoshida Y."/>
            <person name="Ohtoshi R."/>
            <person name="Malay A.D."/>
            <person name="Moran D.A.P."/>
            <person name="Tomita M."/>
            <person name="Numata K."/>
            <person name="Arakawa K."/>
        </authorList>
    </citation>
    <scope>NUCLEOTIDE SEQUENCE</scope>
</reference>
<dbReference type="AlphaFoldDB" id="A0A8X7BWL1"/>
<proteinExistence type="predicted"/>
<organism evidence="1 2">
    <name type="scientific">Trichonephila inaurata madagascariensis</name>
    <dbReference type="NCBI Taxonomy" id="2747483"/>
    <lineage>
        <taxon>Eukaryota</taxon>
        <taxon>Metazoa</taxon>
        <taxon>Ecdysozoa</taxon>
        <taxon>Arthropoda</taxon>
        <taxon>Chelicerata</taxon>
        <taxon>Arachnida</taxon>
        <taxon>Araneae</taxon>
        <taxon>Araneomorphae</taxon>
        <taxon>Entelegynae</taxon>
        <taxon>Araneoidea</taxon>
        <taxon>Nephilidae</taxon>
        <taxon>Trichonephila</taxon>
        <taxon>Trichonephila inaurata</taxon>
    </lineage>
</organism>